<keyword evidence="1" id="KW-1133">Transmembrane helix</keyword>
<dbReference type="InterPro" id="IPR012495">
    <property type="entry name" value="TadE-like_dom"/>
</dbReference>
<proteinExistence type="predicted"/>
<evidence type="ECO:0000313" key="4">
    <source>
        <dbReference type="Proteomes" id="UP000655208"/>
    </source>
</evidence>
<comment type="caution">
    <text evidence="3">The sequence shown here is derived from an EMBL/GenBank/DDBJ whole genome shotgun (WGS) entry which is preliminary data.</text>
</comment>
<dbReference type="RefSeq" id="WP_268238022.1">
    <property type="nucleotide sequence ID" value="NZ_BMNA01000007.1"/>
</dbReference>
<keyword evidence="1" id="KW-0472">Membrane</keyword>
<protein>
    <recommendedName>
        <fullName evidence="2">TadE-like domain-containing protein</fullName>
    </recommendedName>
</protein>
<dbReference type="EMBL" id="BMNA01000007">
    <property type="protein sequence ID" value="GGM10050.1"/>
    <property type="molecule type" value="Genomic_DNA"/>
</dbReference>
<name>A0A917T4L2_9ACTN</name>
<keyword evidence="1" id="KW-0812">Transmembrane</keyword>
<feature type="domain" description="TadE-like" evidence="2">
    <location>
        <begin position="22"/>
        <end position="64"/>
    </location>
</feature>
<evidence type="ECO:0000259" key="2">
    <source>
        <dbReference type="Pfam" id="PF07811"/>
    </source>
</evidence>
<dbReference type="Pfam" id="PF07811">
    <property type="entry name" value="TadE"/>
    <property type="match status" value="1"/>
</dbReference>
<reference evidence="3" key="1">
    <citation type="journal article" date="2014" name="Int. J. Syst. Evol. Microbiol.">
        <title>Complete genome sequence of Corynebacterium casei LMG S-19264T (=DSM 44701T), isolated from a smear-ripened cheese.</title>
        <authorList>
            <consortium name="US DOE Joint Genome Institute (JGI-PGF)"/>
            <person name="Walter F."/>
            <person name="Albersmeier A."/>
            <person name="Kalinowski J."/>
            <person name="Ruckert C."/>
        </authorList>
    </citation>
    <scope>NUCLEOTIDE SEQUENCE</scope>
    <source>
        <strain evidence="3">CGMCC 4.7308</strain>
    </source>
</reference>
<dbReference type="Proteomes" id="UP000655208">
    <property type="component" value="Unassembled WGS sequence"/>
</dbReference>
<gene>
    <name evidence="3" type="ORF">GCM10011594_32470</name>
</gene>
<evidence type="ECO:0000256" key="1">
    <source>
        <dbReference type="SAM" id="Phobius"/>
    </source>
</evidence>
<keyword evidence="4" id="KW-1185">Reference proteome</keyword>
<dbReference type="AlphaFoldDB" id="A0A917T4L2"/>
<accession>A0A917T4L2</accession>
<evidence type="ECO:0000313" key="3">
    <source>
        <dbReference type="EMBL" id="GGM10050.1"/>
    </source>
</evidence>
<organism evidence="3 4">
    <name type="scientific">Nakamurella endophytica</name>
    <dbReference type="NCBI Taxonomy" id="1748367"/>
    <lineage>
        <taxon>Bacteria</taxon>
        <taxon>Bacillati</taxon>
        <taxon>Actinomycetota</taxon>
        <taxon>Actinomycetes</taxon>
        <taxon>Nakamurellales</taxon>
        <taxon>Nakamurellaceae</taxon>
        <taxon>Nakamurella</taxon>
    </lineage>
</organism>
<reference evidence="3" key="2">
    <citation type="submission" date="2020-09" db="EMBL/GenBank/DDBJ databases">
        <authorList>
            <person name="Sun Q."/>
            <person name="Zhou Y."/>
        </authorList>
    </citation>
    <scope>NUCLEOTIDE SEQUENCE</scope>
    <source>
        <strain evidence="3">CGMCC 4.7308</strain>
    </source>
</reference>
<feature type="transmembrane region" description="Helical" evidence="1">
    <location>
        <begin position="28"/>
        <end position="49"/>
    </location>
</feature>
<sequence length="142" mass="14899">MRGLLGWTRRRWRRVAGDPDRGSATVEAVLIVPIVVVLTMVVVQSVLLWHGRHVAQAAAQIAARSAAAYQGTAAFGQADGDAYLQQVAANLLPGRDVQVVRAATTVTVTVHADVLSVIPFGRFTVDESASAPVEAFTAAGAP</sequence>